<feature type="binding site" evidence="8">
    <location>
        <position position="400"/>
    </location>
    <ligand>
        <name>Mg(2+)</name>
        <dbReference type="ChEBI" id="CHEBI:18420"/>
    </ligand>
</feature>
<dbReference type="Gene3D" id="1.10.645.10">
    <property type="entry name" value="Cytochrome-c3 Hydrogenase, chain B"/>
    <property type="match status" value="1"/>
</dbReference>
<evidence type="ECO:0000256" key="3">
    <source>
        <dbReference type="ARBA" id="ARBA00009292"/>
    </source>
</evidence>
<keyword evidence="5 8" id="KW-0533">Nickel</keyword>
<keyword evidence="8" id="KW-0408">Iron</keyword>
<evidence type="ECO:0000256" key="2">
    <source>
        <dbReference type="ARBA" id="ARBA00004196"/>
    </source>
</evidence>
<dbReference type="AlphaFoldDB" id="A0A424YFM8"/>
<comment type="caution">
    <text evidence="9">The sequence shown here is derived from an EMBL/GenBank/DDBJ whole genome shotgun (WGS) entry which is preliminary data.</text>
</comment>
<dbReference type="Proteomes" id="UP000285138">
    <property type="component" value="Unassembled WGS sequence"/>
</dbReference>
<evidence type="ECO:0000256" key="7">
    <source>
        <dbReference type="ARBA" id="ARBA00023002"/>
    </source>
</evidence>
<evidence type="ECO:0000256" key="5">
    <source>
        <dbReference type="ARBA" id="ARBA00022596"/>
    </source>
</evidence>
<dbReference type="InterPro" id="IPR029014">
    <property type="entry name" value="NiFe-Hase_large"/>
</dbReference>
<dbReference type="GO" id="GO:0030313">
    <property type="term" value="C:cell envelope"/>
    <property type="evidence" value="ECO:0007669"/>
    <property type="project" value="UniProtKB-SubCell"/>
</dbReference>
<evidence type="ECO:0000313" key="10">
    <source>
        <dbReference type="Proteomes" id="UP000285138"/>
    </source>
</evidence>
<evidence type="ECO:0000256" key="8">
    <source>
        <dbReference type="PIRSR" id="PIRSR601501-1"/>
    </source>
</evidence>
<dbReference type="InterPro" id="IPR001501">
    <property type="entry name" value="Ni-dep_hyd_lsu"/>
</dbReference>
<keyword evidence="8" id="KW-0460">Magnesium</keyword>
<dbReference type="PANTHER" id="PTHR42958">
    <property type="entry name" value="HYDROGENASE-2 LARGE CHAIN"/>
    <property type="match status" value="1"/>
</dbReference>
<dbReference type="PANTHER" id="PTHR42958:SF2">
    <property type="entry name" value="UPTAKE HYDROGENASE LARGE SUBUNIT"/>
    <property type="match status" value="1"/>
</dbReference>
<dbReference type="GO" id="GO:0008901">
    <property type="term" value="F:ferredoxin hydrogenase activity"/>
    <property type="evidence" value="ECO:0007669"/>
    <property type="project" value="InterPro"/>
</dbReference>
<feature type="binding site" evidence="8">
    <location>
        <position position="454"/>
    </location>
    <ligand>
        <name>Mg(2+)</name>
        <dbReference type="ChEBI" id="CHEBI:18420"/>
    </ligand>
</feature>
<feature type="binding site" evidence="8">
    <location>
        <position position="61"/>
    </location>
    <ligand>
        <name>Ni(2+)</name>
        <dbReference type="ChEBI" id="CHEBI:49786"/>
    </ligand>
</feature>
<feature type="binding site" evidence="8">
    <location>
        <position position="451"/>
    </location>
    <ligand>
        <name>Fe cation</name>
        <dbReference type="ChEBI" id="CHEBI:24875"/>
    </ligand>
</feature>
<comment type="cofactor">
    <cofactor evidence="1 8">
        <name>Ni(2+)</name>
        <dbReference type="ChEBI" id="CHEBI:49786"/>
    </cofactor>
</comment>
<protein>
    <submittedName>
        <fullName evidence="9">Hyaluronate lyase</fullName>
    </submittedName>
</protein>
<feature type="binding site" evidence="8">
    <location>
        <position position="42"/>
    </location>
    <ligand>
        <name>Mg(2+)</name>
        <dbReference type="ChEBI" id="CHEBI:18420"/>
    </ligand>
</feature>
<sequence>MSKRISIGPFTRINGLWHLKVEVENKRISDAWSIGTNFRGLEIILMGRDPRDAPYLTQRICGICSSTHALTSSFALEKAFKLKITSNGSLIKNLIFACDLLQSHLRQFYFLAVPDYVNLPRVNPLGPTLTFLDRLPERKKKRLLDNYERSVEITQRLHEMLVIFGGKAPHNHGILAGGATVPPDADKIRMFSSMLSRTESFVEEGLLPDLEALSSAYPEYYEWGKSYDNLLSFGMFPDPHKPGELLYSSGIIRKGTKEPFKKKKVNEQARYAFYQDKEPLKPQEGKSTPSFQRGEPYSWIKAPRYGEEVFETGPLARQVLRDKYKGGGGAMDRIYARGQECLEVVKDMARWVDDLEPGAPVFRPYEVPALAEGEGFLDAMRGALLHSVKIRNHRIEHYQIITPTAWNCSPRDNKGKRGPLEEALVGTPLEDLENPVEIGRVARSFDVCGSCAVHMVDLKGMELKPGRRLT</sequence>
<keyword evidence="7" id="KW-0560">Oxidoreductase</keyword>
<organism evidence="9 10">
    <name type="scientific">Candidatus Syntrophonatronum acetioxidans</name>
    <dbReference type="NCBI Taxonomy" id="1795816"/>
    <lineage>
        <taxon>Bacteria</taxon>
        <taxon>Bacillati</taxon>
        <taxon>Bacillota</taxon>
        <taxon>Clostridia</taxon>
        <taxon>Eubacteriales</taxon>
        <taxon>Syntrophomonadaceae</taxon>
        <taxon>Candidatus Syntrophonatronum</taxon>
    </lineage>
</organism>
<keyword evidence="6 8" id="KW-0479">Metal-binding</keyword>
<dbReference type="PROSITE" id="PS00507">
    <property type="entry name" value="NI_HGENASE_L_1"/>
    <property type="match status" value="1"/>
</dbReference>
<evidence type="ECO:0000256" key="4">
    <source>
        <dbReference type="ARBA" id="ARBA00011771"/>
    </source>
</evidence>
<proteinExistence type="inferred from homology"/>
<dbReference type="InterPro" id="IPR018194">
    <property type="entry name" value="Ni-dep_hyd_lsu_Ni_BS"/>
</dbReference>
<comment type="subunit">
    <text evidence="4">Heterodimer of a large and a small subunit.</text>
</comment>
<reference evidence="9 10" key="1">
    <citation type="submission" date="2018-08" db="EMBL/GenBank/DDBJ databases">
        <title>The metabolism and importance of syntrophic acetate oxidation coupled to methane or sulfide production in haloalkaline environments.</title>
        <authorList>
            <person name="Timmers P.H.A."/>
            <person name="Vavourakis C.D."/>
            <person name="Sorokin D.Y."/>
            <person name="Sinninghe Damste J.S."/>
            <person name="Muyzer G."/>
            <person name="Stams A.J.M."/>
            <person name="Plugge C.M."/>
        </authorList>
    </citation>
    <scope>NUCLEOTIDE SEQUENCE [LARGE SCALE GENOMIC DNA]</scope>
    <source>
        <strain evidence="9">MSAO_Bac1</strain>
    </source>
</reference>
<keyword evidence="9" id="KW-0456">Lyase</keyword>
<evidence type="ECO:0000256" key="6">
    <source>
        <dbReference type="ARBA" id="ARBA00022723"/>
    </source>
</evidence>
<comment type="subcellular location">
    <subcellularLocation>
        <location evidence="2">Cell envelope</location>
    </subcellularLocation>
</comment>
<dbReference type="GO" id="GO:0016829">
    <property type="term" value="F:lyase activity"/>
    <property type="evidence" value="ECO:0007669"/>
    <property type="project" value="UniProtKB-KW"/>
</dbReference>
<feature type="binding site" evidence="8">
    <location>
        <position position="64"/>
    </location>
    <ligand>
        <name>Fe cation</name>
        <dbReference type="ChEBI" id="CHEBI:24875"/>
    </ligand>
</feature>
<dbReference type="SUPFAM" id="SSF56762">
    <property type="entry name" value="HydB/Nqo4-like"/>
    <property type="match status" value="1"/>
</dbReference>
<dbReference type="GO" id="GO:0016151">
    <property type="term" value="F:nickel cation binding"/>
    <property type="evidence" value="ECO:0007669"/>
    <property type="project" value="InterPro"/>
</dbReference>
<evidence type="ECO:0000313" key="9">
    <source>
        <dbReference type="EMBL" id="RQD76590.1"/>
    </source>
</evidence>
<dbReference type="Pfam" id="PF00374">
    <property type="entry name" value="NiFeSe_Hases"/>
    <property type="match status" value="3"/>
</dbReference>
<comment type="cofactor">
    <cofactor evidence="8">
        <name>Fe cation</name>
        <dbReference type="ChEBI" id="CHEBI:24875"/>
    </cofactor>
</comment>
<gene>
    <name evidence="9" type="ORF">D5R97_04185</name>
</gene>
<evidence type="ECO:0000256" key="1">
    <source>
        <dbReference type="ARBA" id="ARBA00001967"/>
    </source>
</evidence>
<comment type="similarity">
    <text evidence="3">Belongs to the [NiFe]/[NiFeSe] hydrogenase large subunit family.</text>
</comment>
<dbReference type="EMBL" id="QZAA01000112">
    <property type="protein sequence ID" value="RQD76590.1"/>
    <property type="molecule type" value="Genomic_DNA"/>
</dbReference>
<name>A0A424YFM8_9FIRM</name>
<feature type="binding site" evidence="8">
    <location>
        <position position="64"/>
    </location>
    <ligand>
        <name>Ni(2+)</name>
        <dbReference type="ChEBI" id="CHEBI:49786"/>
    </ligand>
</feature>
<feature type="binding site" evidence="8">
    <location>
        <position position="448"/>
    </location>
    <ligand>
        <name>Ni(2+)</name>
        <dbReference type="ChEBI" id="CHEBI:49786"/>
    </ligand>
</feature>
<dbReference type="InterPro" id="IPR050867">
    <property type="entry name" value="NiFe/NiFeSe_hydrgnase_LSU"/>
</dbReference>
<accession>A0A424YFM8</accession>